<gene>
    <name evidence="2" type="ORF">BC739_002820</name>
</gene>
<comment type="caution">
    <text evidence="2">The sequence shown here is derived from an EMBL/GenBank/DDBJ whole genome shotgun (WGS) entry which is preliminary data.</text>
</comment>
<evidence type="ECO:0000313" key="2">
    <source>
        <dbReference type="EMBL" id="MBA8925621.1"/>
    </source>
</evidence>
<protein>
    <recommendedName>
        <fullName evidence="1">DUF397 domain-containing protein</fullName>
    </recommendedName>
</protein>
<dbReference type="InterPro" id="IPR007278">
    <property type="entry name" value="DUF397"/>
</dbReference>
<dbReference type="RefSeq" id="WP_081790018.1">
    <property type="nucleotide sequence ID" value="NZ_BAAABQ010000059.1"/>
</dbReference>
<reference evidence="2 3" key="1">
    <citation type="submission" date="2020-08" db="EMBL/GenBank/DDBJ databases">
        <title>Genomic Encyclopedia of Archaeal and Bacterial Type Strains, Phase II (KMG-II): from individual species to whole genera.</title>
        <authorList>
            <person name="Goeker M."/>
        </authorList>
    </citation>
    <scope>NUCLEOTIDE SEQUENCE [LARGE SCALE GENOMIC DNA]</scope>
    <source>
        <strain evidence="2 3">DSM 43850</strain>
    </source>
</reference>
<proteinExistence type="predicted"/>
<sequence>MVDVPENVVQACSAASAELDAAGPAWRKSSLSSTNPNSCVEVARRDSCVHVRDSKHREGGLLAFEPRAWKAFVDGLCSGRMLDF</sequence>
<dbReference type="Pfam" id="PF04149">
    <property type="entry name" value="DUF397"/>
    <property type="match status" value="1"/>
</dbReference>
<evidence type="ECO:0000259" key="1">
    <source>
        <dbReference type="Pfam" id="PF04149"/>
    </source>
</evidence>
<accession>A0ABR6BFG1</accession>
<dbReference type="Proteomes" id="UP000517916">
    <property type="component" value="Unassembled WGS sequence"/>
</dbReference>
<dbReference type="EMBL" id="JACJID010000002">
    <property type="protein sequence ID" value="MBA8925621.1"/>
    <property type="molecule type" value="Genomic_DNA"/>
</dbReference>
<keyword evidence="3" id="KW-1185">Reference proteome</keyword>
<feature type="domain" description="DUF397" evidence="1">
    <location>
        <begin position="25"/>
        <end position="76"/>
    </location>
</feature>
<organism evidence="2 3">
    <name type="scientific">Kutzneria viridogrisea</name>
    <dbReference type="NCBI Taxonomy" id="47990"/>
    <lineage>
        <taxon>Bacteria</taxon>
        <taxon>Bacillati</taxon>
        <taxon>Actinomycetota</taxon>
        <taxon>Actinomycetes</taxon>
        <taxon>Pseudonocardiales</taxon>
        <taxon>Pseudonocardiaceae</taxon>
        <taxon>Kutzneria</taxon>
    </lineage>
</organism>
<evidence type="ECO:0000313" key="3">
    <source>
        <dbReference type="Proteomes" id="UP000517916"/>
    </source>
</evidence>
<name>A0ABR6BFG1_9PSEU</name>